<evidence type="ECO:0000313" key="2">
    <source>
        <dbReference type="Proteomes" id="UP001597244"/>
    </source>
</evidence>
<organism evidence="1 2">
    <name type="scientific">Lapidilactobacillus mulanensis</name>
    <dbReference type="NCBI Taxonomy" id="2485999"/>
    <lineage>
        <taxon>Bacteria</taxon>
        <taxon>Bacillati</taxon>
        <taxon>Bacillota</taxon>
        <taxon>Bacilli</taxon>
        <taxon>Lactobacillales</taxon>
        <taxon>Lactobacillaceae</taxon>
        <taxon>Lapidilactobacillus</taxon>
    </lineage>
</organism>
<evidence type="ECO:0000313" key="1">
    <source>
        <dbReference type="EMBL" id="MFD1465551.1"/>
    </source>
</evidence>
<reference evidence="2" key="1">
    <citation type="journal article" date="2019" name="Int. J. Syst. Evol. Microbiol.">
        <title>The Global Catalogue of Microorganisms (GCM) 10K type strain sequencing project: providing services to taxonomists for standard genome sequencing and annotation.</title>
        <authorList>
            <consortium name="The Broad Institute Genomics Platform"/>
            <consortium name="The Broad Institute Genome Sequencing Center for Infectious Disease"/>
            <person name="Wu L."/>
            <person name="Ma J."/>
        </authorList>
    </citation>
    <scope>NUCLEOTIDE SEQUENCE [LARGE SCALE GENOMIC DNA]</scope>
    <source>
        <strain evidence="2">CCM 8951</strain>
    </source>
</reference>
<dbReference type="Proteomes" id="UP001597244">
    <property type="component" value="Unassembled WGS sequence"/>
</dbReference>
<gene>
    <name evidence="1" type="ORF">ACFQ4L_05510</name>
</gene>
<sequence>MTAIKQLTHQLTHQFKSFFDLDFETPTPIATTDNTPELADFDRAVLEGEIKKLQNTSQIVSLQIKNPAAPANATQFLIGRFKRTKDQHTFIFELSDSNMIQIIQVDQIVKIAA</sequence>
<dbReference type="RefSeq" id="WP_125576579.1">
    <property type="nucleotide sequence ID" value="NZ_JBHTOF010000034.1"/>
</dbReference>
<accession>A0ABW4DR11</accession>
<name>A0ABW4DR11_9LACO</name>
<keyword evidence="2" id="KW-1185">Reference proteome</keyword>
<proteinExistence type="predicted"/>
<protein>
    <submittedName>
        <fullName evidence="1">Uncharacterized protein</fullName>
    </submittedName>
</protein>
<dbReference type="EMBL" id="JBHTOF010000034">
    <property type="protein sequence ID" value="MFD1465551.1"/>
    <property type="molecule type" value="Genomic_DNA"/>
</dbReference>
<comment type="caution">
    <text evidence="1">The sequence shown here is derived from an EMBL/GenBank/DDBJ whole genome shotgun (WGS) entry which is preliminary data.</text>
</comment>